<comment type="caution">
    <text evidence="5">The sequence shown here is derived from an EMBL/GenBank/DDBJ whole genome shotgun (WGS) entry which is preliminary data.</text>
</comment>
<feature type="region of interest" description="Disordered" evidence="3">
    <location>
        <begin position="388"/>
        <end position="418"/>
    </location>
</feature>
<reference evidence="5" key="1">
    <citation type="submission" date="2021-03" db="EMBL/GenBank/DDBJ databases">
        <title>Chromosome level genome of the anhydrobiotic midge Polypedilum vanderplanki.</title>
        <authorList>
            <person name="Yoshida Y."/>
            <person name="Kikawada T."/>
            <person name="Gusev O."/>
        </authorList>
    </citation>
    <scope>NUCLEOTIDE SEQUENCE</scope>
    <source>
        <strain evidence="5">NIAS01</strain>
        <tissue evidence="5">Whole body or cell culture</tissue>
    </source>
</reference>
<dbReference type="PANTHER" id="PTHR23166:SF5">
    <property type="entry name" value="CTTNBP2 N-TERMINAL-LIKE PROTEIN"/>
    <property type="match status" value="1"/>
</dbReference>
<gene>
    <name evidence="5" type="ORF">PVAND_007822</name>
</gene>
<dbReference type="InterPro" id="IPR019131">
    <property type="entry name" value="Cortactin-binding_p2_N"/>
</dbReference>
<protein>
    <recommendedName>
        <fullName evidence="4">Cortactin-binding protein-2 N-terminal domain-containing protein</fullName>
    </recommendedName>
</protein>
<dbReference type="EMBL" id="JADBJN010000002">
    <property type="protein sequence ID" value="KAG5678123.1"/>
    <property type="molecule type" value="Genomic_DNA"/>
</dbReference>
<dbReference type="Proteomes" id="UP001107558">
    <property type="component" value="Chromosome 2"/>
</dbReference>
<organism evidence="5 6">
    <name type="scientific">Polypedilum vanderplanki</name>
    <name type="common">Sleeping chironomid midge</name>
    <dbReference type="NCBI Taxonomy" id="319348"/>
    <lineage>
        <taxon>Eukaryota</taxon>
        <taxon>Metazoa</taxon>
        <taxon>Ecdysozoa</taxon>
        <taxon>Arthropoda</taxon>
        <taxon>Hexapoda</taxon>
        <taxon>Insecta</taxon>
        <taxon>Pterygota</taxon>
        <taxon>Neoptera</taxon>
        <taxon>Endopterygota</taxon>
        <taxon>Diptera</taxon>
        <taxon>Nematocera</taxon>
        <taxon>Chironomoidea</taxon>
        <taxon>Chironomidae</taxon>
        <taxon>Chironominae</taxon>
        <taxon>Polypedilum</taxon>
        <taxon>Polypedilum</taxon>
    </lineage>
</organism>
<evidence type="ECO:0000256" key="3">
    <source>
        <dbReference type="SAM" id="MobiDB-lite"/>
    </source>
</evidence>
<evidence type="ECO:0000313" key="6">
    <source>
        <dbReference type="Proteomes" id="UP001107558"/>
    </source>
</evidence>
<name>A0A9J6C8K9_POLVA</name>
<feature type="region of interest" description="Disordered" evidence="3">
    <location>
        <begin position="157"/>
        <end position="184"/>
    </location>
</feature>
<dbReference type="InterPro" id="IPR050719">
    <property type="entry name" value="Cortactin-Actin_Reg"/>
</dbReference>
<dbReference type="OrthoDB" id="6021133at2759"/>
<keyword evidence="1 2" id="KW-0175">Coiled coil</keyword>
<keyword evidence="6" id="KW-1185">Reference proteome</keyword>
<evidence type="ECO:0000256" key="1">
    <source>
        <dbReference type="ARBA" id="ARBA00023054"/>
    </source>
</evidence>
<evidence type="ECO:0000259" key="4">
    <source>
        <dbReference type="Pfam" id="PF09727"/>
    </source>
</evidence>
<dbReference type="AlphaFoldDB" id="A0A9J6C8K9"/>
<sequence length="457" mass="51344">MDAESSNTAKSIMSEDIQTIKAVQSKQDFTKTELLKLLCYMEGELQARDIVNAVLKSEMVKNLINTNNAAYSTPVDKVKLNDPHAALFRDNFAIAGNITSRQTSAMAVQYERNTRELYEQQLLVLSQKCEQQRQTHAKIVNLLKVTRDKHLKLMQEIDEEKRRKKSDDEKPAGTSSTEWSKMQEKLVEAEVSREQLKEELKKVKELLETERIEHKEIVIYLMEERKKMNMMRNEERKRSEDLAQILSEEKQRVDTIAEGLEEETKKSLRLEAEMEKQSQIHEQEQKMMLKNMAIEEKKVKDLETEITRLRVENEALKKAALAVGTNPMSVAKVIQPTATVSSVPVSGPTTGIARSILPGQVLRQEASNASPIATGSSNVATIIRAHSVQNPPQPPVKKSTFSNSRVAPPIPPNKPIINKSATATTTANRQISFLQSSSTVQTAAQAIAAQNAKDEDN</sequence>
<evidence type="ECO:0000256" key="2">
    <source>
        <dbReference type="SAM" id="Coils"/>
    </source>
</evidence>
<evidence type="ECO:0000313" key="5">
    <source>
        <dbReference type="EMBL" id="KAG5678123.1"/>
    </source>
</evidence>
<feature type="domain" description="Cortactin-binding protein-2 N-terminal" evidence="4">
    <location>
        <begin position="29"/>
        <end position="227"/>
    </location>
</feature>
<dbReference type="PANTHER" id="PTHR23166">
    <property type="entry name" value="FILAMIN/GPBP-INTERACTING PROTEIN"/>
    <property type="match status" value="1"/>
</dbReference>
<proteinExistence type="predicted"/>
<accession>A0A9J6C8K9</accession>
<feature type="compositionally biased region" description="Basic and acidic residues" evidence="3">
    <location>
        <begin position="157"/>
        <end position="171"/>
    </location>
</feature>
<feature type="coiled-coil region" evidence="2">
    <location>
        <begin position="243"/>
        <end position="319"/>
    </location>
</feature>
<dbReference type="Pfam" id="PF09727">
    <property type="entry name" value="CortBP2"/>
    <property type="match status" value="1"/>
</dbReference>